<comment type="caution">
    <text evidence="3">The sequence shown here is derived from an EMBL/GenBank/DDBJ whole genome shotgun (WGS) entry which is preliminary data.</text>
</comment>
<evidence type="ECO:0000256" key="1">
    <source>
        <dbReference type="SAM" id="MobiDB-lite"/>
    </source>
</evidence>
<feature type="compositionally biased region" description="Low complexity" evidence="1">
    <location>
        <begin position="648"/>
        <end position="659"/>
    </location>
</feature>
<dbReference type="Proteomes" id="UP000192578">
    <property type="component" value="Unassembled WGS sequence"/>
</dbReference>
<feature type="signal peptide" evidence="2">
    <location>
        <begin position="1"/>
        <end position="22"/>
    </location>
</feature>
<evidence type="ECO:0000256" key="2">
    <source>
        <dbReference type="SAM" id="SignalP"/>
    </source>
</evidence>
<protein>
    <recommendedName>
        <fullName evidence="5">CUB domain-containing protein</fullName>
    </recommendedName>
</protein>
<proteinExistence type="predicted"/>
<reference evidence="4" key="1">
    <citation type="submission" date="2017-01" db="EMBL/GenBank/DDBJ databases">
        <title>Comparative genomics of anhydrobiosis in the tardigrade Hypsibius dujardini.</title>
        <authorList>
            <person name="Yoshida Y."/>
            <person name="Koutsovoulos G."/>
            <person name="Laetsch D."/>
            <person name="Stevens L."/>
            <person name="Kumar S."/>
            <person name="Horikawa D."/>
            <person name="Ishino K."/>
            <person name="Komine S."/>
            <person name="Tomita M."/>
            <person name="Blaxter M."/>
            <person name="Arakawa K."/>
        </authorList>
    </citation>
    <scope>NUCLEOTIDE SEQUENCE [LARGE SCALE GENOMIC DNA]</scope>
    <source>
        <strain evidence="4">Z151</strain>
    </source>
</reference>
<organism evidence="3 4">
    <name type="scientific">Hypsibius exemplaris</name>
    <name type="common">Freshwater tardigrade</name>
    <dbReference type="NCBI Taxonomy" id="2072580"/>
    <lineage>
        <taxon>Eukaryota</taxon>
        <taxon>Metazoa</taxon>
        <taxon>Ecdysozoa</taxon>
        <taxon>Tardigrada</taxon>
        <taxon>Eutardigrada</taxon>
        <taxon>Parachela</taxon>
        <taxon>Hypsibioidea</taxon>
        <taxon>Hypsibiidae</taxon>
        <taxon>Hypsibius</taxon>
    </lineage>
</organism>
<name>A0A1W0WHM9_HYPEX</name>
<evidence type="ECO:0008006" key="5">
    <source>
        <dbReference type="Google" id="ProtNLM"/>
    </source>
</evidence>
<feature type="region of interest" description="Disordered" evidence="1">
    <location>
        <begin position="598"/>
        <end position="626"/>
    </location>
</feature>
<dbReference type="EMBL" id="MTYJ01000100">
    <property type="protein sequence ID" value="OQV14711.1"/>
    <property type="molecule type" value="Genomic_DNA"/>
</dbReference>
<accession>A0A1W0WHM9</accession>
<dbReference type="OrthoDB" id="10166330at2759"/>
<dbReference type="AlphaFoldDB" id="A0A1W0WHM9"/>
<evidence type="ECO:0000313" key="3">
    <source>
        <dbReference type="EMBL" id="OQV14711.1"/>
    </source>
</evidence>
<evidence type="ECO:0000313" key="4">
    <source>
        <dbReference type="Proteomes" id="UP000192578"/>
    </source>
</evidence>
<feature type="region of interest" description="Disordered" evidence="1">
    <location>
        <begin position="643"/>
        <end position="686"/>
    </location>
</feature>
<feature type="chain" id="PRO_5013071406" description="CUB domain-containing protein" evidence="2">
    <location>
        <begin position="23"/>
        <end position="686"/>
    </location>
</feature>
<sequence length="686" mass="74539">MTDLGWPIFTILGWIVTNLAHGQPPPMMPAGGRVNCANYRDMDQLASPLHGQGFSFLPETPSGADKILLGSGYVVGDPHGQDCLITIEDTTTAGGQNGDHRIPSSTSSAIAVTPIGNYILYGTGAPYRGIAAYALECRSNHPISEDMLFLPSDYFVKQITVSNTGTDHQHTTALIVTLNYDQSPTAFEITTAGDRFRLSPCITVFPHQHVTDVALVDRNKATIIIFSNDNLDSKSDPKDRYAPIYLSAYNFRNATLCGFVPVEHTKKVELWIHEGNIIATFAQQMPRSKRSFIRWFSIKITGRICKAEPWALQSVMGALPWETGFSVLPPGNPSLLFPFTVDNILCGVEDIKIVQTPTFTALAVAIANPETCLENTCSSEDTLTFEQSNSASSIRVCGCAYAIKTSFAIVFSKTAQKFALDIAQPSGFQLLRGAPELATEIQTIILPCCALVQLCSTAGTCELFTLRMDKRSSEFDAGRTVGTRLPSLVQSSAVGTCRTNTVAVSYSGMEASTKPTIHKFSCTNFFEGVGQRANPEDQPRFHLALHNASSGTHFPVSESLPGNRRHSATPFYVVPPPNTEPNNGLDRNMADLFRVSQGSLGTSSSSGRDRYFGDAPAGGQSAGPNQLVPGGGVRYVEMQPPYSGYVDRQQPSWSQQQRPLGMGEPHLQSGGSGMHNYNPYRFDHPR</sequence>
<keyword evidence="4" id="KW-1185">Reference proteome</keyword>
<keyword evidence="2" id="KW-0732">Signal</keyword>
<gene>
    <name evidence="3" type="ORF">BV898_11084</name>
</gene>